<protein>
    <submittedName>
        <fullName evidence="2">Uncharacterized protein</fullName>
    </submittedName>
</protein>
<organism evidence="2 3">
    <name type="scientific">Austropuccinia psidii MF-1</name>
    <dbReference type="NCBI Taxonomy" id="1389203"/>
    <lineage>
        <taxon>Eukaryota</taxon>
        <taxon>Fungi</taxon>
        <taxon>Dikarya</taxon>
        <taxon>Basidiomycota</taxon>
        <taxon>Pucciniomycotina</taxon>
        <taxon>Pucciniomycetes</taxon>
        <taxon>Pucciniales</taxon>
        <taxon>Sphaerophragmiaceae</taxon>
        <taxon>Austropuccinia</taxon>
    </lineage>
</organism>
<keyword evidence="3" id="KW-1185">Reference proteome</keyword>
<dbReference type="EMBL" id="AVOT02034258">
    <property type="protein sequence ID" value="MBW0528318.1"/>
    <property type="molecule type" value="Genomic_DNA"/>
</dbReference>
<proteinExistence type="predicted"/>
<sequence length="91" mass="10279">MSPSPAHSKPPPSQLSLLMNPLSDPPDENNHMFSPQIYEDEAGFFNSANNQMDATNMILNKINDLEKQLTQRNLPSDLKRLLNQICEKLSL</sequence>
<dbReference type="AlphaFoldDB" id="A0A9Q3EUI2"/>
<name>A0A9Q3EUI2_9BASI</name>
<evidence type="ECO:0000256" key="1">
    <source>
        <dbReference type="SAM" id="MobiDB-lite"/>
    </source>
</evidence>
<dbReference type="Proteomes" id="UP000765509">
    <property type="component" value="Unassembled WGS sequence"/>
</dbReference>
<accession>A0A9Q3EUI2</accession>
<feature type="region of interest" description="Disordered" evidence="1">
    <location>
        <begin position="1"/>
        <end position="33"/>
    </location>
</feature>
<reference evidence="2" key="1">
    <citation type="submission" date="2021-03" db="EMBL/GenBank/DDBJ databases">
        <title>Draft genome sequence of rust myrtle Austropuccinia psidii MF-1, a brazilian biotype.</title>
        <authorList>
            <person name="Quecine M.C."/>
            <person name="Pachon D.M.R."/>
            <person name="Bonatelli M.L."/>
            <person name="Correr F.H."/>
            <person name="Franceschini L.M."/>
            <person name="Leite T.F."/>
            <person name="Margarido G.R.A."/>
            <person name="Almeida C.A."/>
            <person name="Ferrarezi J.A."/>
            <person name="Labate C.A."/>
        </authorList>
    </citation>
    <scope>NUCLEOTIDE SEQUENCE</scope>
    <source>
        <strain evidence="2">MF-1</strain>
    </source>
</reference>
<gene>
    <name evidence="2" type="ORF">O181_068033</name>
</gene>
<evidence type="ECO:0000313" key="2">
    <source>
        <dbReference type="EMBL" id="MBW0528318.1"/>
    </source>
</evidence>
<comment type="caution">
    <text evidence="2">The sequence shown here is derived from an EMBL/GenBank/DDBJ whole genome shotgun (WGS) entry which is preliminary data.</text>
</comment>
<evidence type="ECO:0000313" key="3">
    <source>
        <dbReference type="Proteomes" id="UP000765509"/>
    </source>
</evidence>